<evidence type="ECO:0000313" key="2">
    <source>
        <dbReference type="EMBL" id="GLQ16425.1"/>
    </source>
</evidence>
<organism evidence="2 3">
    <name type="scientific">Maritalea porphyrae</name>
    <dbReference type="NCBI Taxonomy" id="880732"/>
    <lineage>
        <taxon>Bacteria</taxon>
        <taxon>Pseudomonadati</taxon>
        <taxon>Pseudomonadota</taxon>
        <taxon>Alphaproteobacteria</taxon>
        <taxon>Hyphomicrobiales</taxon>
        <taxon>Devosiaceae</taxon>
        <taxon>Maritalea</taxon>
    </lineage>
</organism>
<protein>
    <recommendedName>
        <fullName evidence="1">DUF427 domain-containing protein</fullName>
    </recommendedName>
</protein>
<name>A0ABQ5UMA4_9HYPH</name>
<dbReference type="PANTHER" id="PTHR34310:SF8">
    <property type="entry name" value="CONSERVED PROTEIN"/>
    <property type="match status" value="1"/>
</dbReference>
<dbReference type="EMBL" id="BSNI01000001">
    <property type="protein sequence ID" value="GLQ16425.1"/>
    <property type="molecule type" value="Genomic_DNA"/>
</dbReference>
<dbReference type="Pfam" id="PF04248">
    <property type="entry name" value="NTP_transf_9"/>
    <property type="match status" value="1"/>
</dbReference>
<dbReference type="InterPro" id="IPR007361">
    <property type="entry name" value="DUF427"/>
</dbReference>
<dbReference type="Proteomes" id="UP001161405">
    <property type="component" value="Unassembled WGS sequence"/>
</dbReference>
<sequence>MINDIAPNARSVFADAIVRNPRNRDHYMHIQPVGVLVEIYVVDELIAQSEQAVWLQETGKTIYPPRIYLPKTDLRQELSVLDKKTHCPLKGDASYYSYYGKEIAWSYDIPFNFARTIKGLVSYWPERVRMEIGV</sequence>
<dbReference type="InterPro" id="IPR038694">
    <property type="entry name" value="DUF427_sf"/>
</dbReference>
<dbReference type="PANTHER" id="PTHR34310">
    <property type="entry name" value="DUF427 DOMAIN PROTEIN (AFU_ORTHOLOGUE AFUA_3G02220)"/>
    <property type="match status" value="1"/>
</dbReference>
<accession>A0ABQ5UMA4</accession>
<reference evidence="2" key="2">
    <citation type="submission" date="2023-01" db="EMBL/GenBank/DDBJ databases">
        <title>Draft genome sequence of Maritalea porphyrae strain NBRC 107169.</title>
        <authorList>
            <person name="Sun Q."/>
            <person name="Mori K."/>
        </authorList>
    </citation>
    <scope>NUCLEOTIDE SEQUENCE</scope>
    <source>
        <strain evidence="2">NBRC 107169</strain>
    </source>
</reference>
<reference evidence="2" key="1">
    <citation type="journal article" date="2014" name="Int. J. Syst. Evol. Microbiol.">
        <title>Complete genome of a new Firmicutes species belonging to the dominant human colonic microbiota ('Ruminococcus bicirculans') reveals two chromosomes and a selective capacity to utilize plant glucans.</title>
        <authorList>
            <consortium name="NISC Comparative Sequencing Program"/>
            <person name="Wegmann U."/>
            <person name="Louis P."/>
            <person name="Goesmann A."/>
            <person name="Henrissat B."/>
            <person name="Duncan S.H."/>
            <person name="Flint H.J."/>
        </authorList>
    </citation>
    <scope>NUCLEOTIDE SEQUENCE</scope>
    <source>
        <strain evidence="2">NBRC 107169</strain>
    </source>
</reference>
<feature type="domain" description="DUF427" evidence="1">
    <location>
        <begin position="37"/>
        <end position="126"/>
    </location>
</feature>
<dbReference type="Gene3D" id="2.170.150.40">
    <property type="entry name" value="Domain of unknown function (DUF427)"/>
    <property type="match status" value="1"/>
</dbReference>
<gene>
    <name evidence="2" type="ORF">GCM10007879_06740</name>
</gene>
<evidence type="ECO:0000313" key="3">
    <source>
        <dbReference type="Proteomes" id="UP001161405"/>
    </source>
</evidence>
<evidence type="ECO:0000259" key="1">
    <source>
        <dbReference type="Pfam" id="PF04248"/>
    </source>
</evidence>
<keyword evidence="3" id="KW-1185">Reference proteome</keyword>
<proteinExistence type="predicted"/>
<dbReference type="RefSeq" id="WP_284362028.1">
    <property type="nucleotide sequence ID" value="NZ_BSNI01000001.1"/>
</dbReference>
<comment type="caution">
    <text evidence="2">The sequence shown here is derived from an EMBL/GenBank/DDBJ whole genome shotgun (WGS) entry which is preliminary data.</text>
</comment>